<feature type="region of interest" description="Disordered" evidence="1">
    <location>
        <begin position="1"/>
        <end position="41"/>
    </location>
</feature>
<sequence>MASTLTSSSVGAAIMAGKERGKVMRQSDAKPRMHGGEHKTSFSREEMCIMARMYLDSLPVDAECQPPRGVESFNYYEPSGMSDLEPFEFIVRYDA</sequence>
<organism evidence="2">
    <name type="scientific">marine sediment metagenome</name>
    <dbReference type="NCBI Taxonomy" id="412755"/>
    <lineage>
        <taxon>unclassified sequences</taxon>
        <taxon>metagenomes</taxon>
        <taxon>ecological metagenomes</taxon>
    </lineage>
</organism>
<gene>
    <name evidence="2" type="ORF">LCGC14_2692730</name>
</gene>
<proteinExistence type="predicted"/>
<feature type="compositionally biased region" description="Polar residues" evidence="1">
    <location>
        <begin position="1"/>
        <end position="10"/>
    </location>
</feature>
<reference evidence="2" key="1">
    <citation type="journal article" date="2015" name="Nature">
        <title>Complex archaea that bridge the gap between prokaryotes and eukaryotes.</title>
        <authorList>
            <person name="Spang A."/>
            <person name="Saw J.H."/>
            <person name="Jorgensen S.L."/>
            <person name="Zaremba-Niedzwiedzka K."/>
            <person name="Martijn J."/>
            <person name="Lind A.E."/>
            <person name="van Eijk R."/>
            <person name="Schleper C."/>
            <person name="Guy L."/>
            <person name="Ettema T.J."/>
        </authorList>
    </citation>
    <scope>NUCLEOTIDE SEQUENCE</scope>
</reference>
<dbReference type="AlphaFoldDB" id="A0A0F9A5J5"/>
<protein>
    <submittedName>
        <fullName evidence="2">Uncharacterized protein</fullName>
    </submittedName>
</protein>
<evidence type="ECO:0000256" key="1">
    <source>
        <dbReference type="SAM" id="MobiDB-lite"/>
    </source>
</evidence>
<feature type="compositionally biased region" description="Basic and acidic residues" evidence="1">
    <location>
        <begin position="17"/>
        <end position="41"/>
    </location>
</feature>
<evidence type="ECO:0000313" key="2">
    <source>
        <dbReference type="EMBL" id="KKK93455.1"/>
    </source>
</evidence>
<dbReference type="EMBL" id="LAZR01047768">
    <property type="protein sequence ID" value="KKK93455.1"/>
    <property type="molecule type" value="Genomic_DNA"/>
</dbReference>
<accession>A0A0F9A5J5</accession>
<name>A0A0F9A5J5_9ZZZZ</name>
<comment type="caution">
    <text evidence="2">The sequence shown here is derived from an EMBL/GenBank/DDBJ whole genome shotgun (WGS) entry which is preliminary data.</text>
</comment>